<dbReference type="SUPFAM" id="SSF53822">
    <property type="entry name" value="Periplasmic binding protein-like I"/>
    <property type="match status" value="1"/>
</dbReference>
<feature type="region of interest" description="Disordered" evidence="1">
    <location>
        <begin position="1"/>
        <end position="35"/>
    </location>
</feature>
<sequence>MTSGKTYTLAGPPAPTVTGSSPLARGTVAGPPPRPLTRVEQAAVMRLLEERRPRPLTVVIGSSRDTVSREAAERLAAAWRERGGTVLDILDWPEEAASWLRQARRFTAQAPDAWIVTGQPTGWVQMGRRLALSTDWDPARTVATASLAVDDLIAQGGIGTFDHLCGAHRDGGTWAVFRTLRDDHLSTRSGQA</sequence>
<evidence type="ECO:0000313" key="2">
    <source>
        <dbReference type="EMBL" id="SNT35471.1"/>
    </source>
</evidence>
<organism evidence="2 3">
    <name type="scientific">Streptosporangium subroseum</name>
    <dbReference type="NCBI Taxonomy" id="106412"/>
    <lineage>
        <taxon>Bacteria</taxon>
        <taxon>Bacillati</taxon>
        <taxon>Actinomycetota</taxon>
        <taxon>Actinomycetes</taxon>
        <taxon>Streptosporangiales</taxon>
        <taxon>Streptosporangiaceae</taxon>
        <taxon>Streptosporangium</taxon>
    </lineage>
</organism>
<dbReference type="AlphaFoldDB" id="A0A239LYC3"/>
<keyword evidence="3" id="KW-1185">Reference proteome</keyword>
<dbReference type="InterPro" id="IPR028082">
    <property type="entry name" value="Peripla_BP_I"/>
</dbReference>
<dbReference type="EMBL" id="FZOD01000036">
    <property type="protein sequence ID" value="SNT35471.1"/>
    <property type="molecule type" value="Genomic_DNA"/>
</dbReference>
<evidence type="ECO:0000256" key="1">
    <source>
        <dbReference type="SAM" id="MobiDB-lite"/>
    </source>
</evidence>
<proteinExistence type="predicted"/>
<name>A0A239LYC3_9ACTN</name>
<dbReference type="RefSeq" id="WP_218825557.1">
    <property type="nucleotide sequence ID" value="NZ_FZOD01000036.1"/>
</dbReference>
<protein>
    <recommendedName>
        <fullName evidence="4">Substrate-binding protein</fullName>
    </recommendedName>
</protein>
<evidence type="ECO:0000313" key="3">
    <source>
        <dbReference type="Proteomes" id="UP000198282"/>
    </source>
</evidence>
<dbReference type="Proteomes" id="UP000198282">
    <property type="component" value="Unassembled WGS sequence"/>
</dbReference>
<evidence type="ECO:0008006" key="4">
    <source>
        <dbReference type="Google" id="ProtNLM"/>
    </source>
</evidence>
<gene>
    <name evidence="2" type="ORF">SAMN05216276_103646</name>
</gene>
<reference evidence="2 3" key="1">
    <citation type="submission" date="2017-06" db="EMBL/GenBank/DDBJ databases">
        <authorList>
            <person name="Kim H.J."/>
            <person name="Triplett B.A."/>
        </authorList>
    </citation>
    <scope>NUCLEOTIDE SEQUENCE [LARGE SCALE GENOMIC DNA]</scope>
    <source>
        <strain evidence="2 3">CGMCC 4.2132</strain>
    </source>
</reference>
<dbReference type="Gene3D" id="3.40.50.2300">
    <property type="match status" value="1"/>
</dbReference>
<accession>A0A239LYC3</accession>